<dbReference type="GO" id="GO:0043565">
    <property type="term" value="F:sequence-specific DNA binding"/>
    <property type="evidence" value="ECO:0007669"/>
    <property type="project" value="InterPro"/>
</dbReference>
<protein>
    <submittedName>
        <fullName evidence="9">Beta-xylosidase/AraC-like DNA-binding protein</fullName>
    </submittedName>
</protein>
<dbReference type="InterPro" id="IPR049166">
    <property type="entry name" value="GH39_cat"/>
</dbReference>
<dbReference type="PROSITE" id="PS01124">
    <property type="entry name" value="HTH_ARAC_FAMILY_2"/>
    <property type="match status" value="1"/>
</dbReference>
<keyword evidence="10" id="KW-1185">Reference proteome</keyword>
<reference evidence="9 10" key="1">
    <citation type="submission" date="2020-08" db="EMBL/GenBank/DDBJ databases">
        <title>Genomic Encyclopedia of Type Strains, Phase IV (KMG-IV): sequencing the most valuable type-strain genomes for metagenomic binning, comparative biology and taxonomic classification.</title>
        <authorList>
            <person name="Goeker M."/>
        </authorList>
    </citation>
    <scope>NUCLEOTIDE SEQUENCE [LARGE SCALE GENOMIC DNA]</scope>
    <source>
        <strain evidence="9 10">DSM 106146</strain>
    </source>
</reference>
<dbReference type="PROSITE" id="PS00041">
    <property type="entry name" value="HTH_ARAC_FAMILY_1"/>
    <property type="match status" value="1"/>
</dbReference>
<accession>A0A7W8M5A3</accession>
<dbReference type="InterPro" id="IPR020449">
    <property type="entry name" value="Tscrpt_reg_AraC-type_HTH"/>
</dbReference>
<keyword evidence="4 9" id="KW-0238">DNA-binding</keyword>
<dbReference type="PRINTS" id="PR00032">
    <property type="entry name" value="HTHARAC"/>
</dbReference>
<dbReference type="PANTHER" id="PTHR43280:SF2">
    <property type="entry name" value="HTH-TYPE TRANSCRIPTIONAL REGULATOR EXSA"/>
    <property type="match status" value="1"/>
</dbReference>
<sequence length="815" mass="95830">MGDDHLEQMKEKMLPEILDIQNQEETFSPEAELIYILRGEMSIEIYEKPFTLKNEDVIVVNANERYRFRASEDVLFARFRIPGIEAVSGVNEVYHRFLCNSAMNDMKNYDELRRVLKKLLISDLNVREHSNRVSYAYMSCFYELMHLLTVHFMTGIPENALSKREKNEQRLYKITRYIEKNYNQDISFESLAQYMYLSEGYLSRYFKENFHMRFSDYVRKVRLEHAMEALLYTGRPVTKIAYDVGFSSVSVFNRAFKETYGETPSSVRQKAERDAAAGSGEEEHLREGLDQKMTRQLAEYLHRDGSKEPEKKQMEEECCQFDVRVSASQRQIWNQVINIGSAADLLKSEIQEHVILLKQALNYEYVRFWSIFSKEMLIDASGDENVYNFSKLDQVLDFLSEQGIKPFFDMEEKIRRINQNMYTAIVYEKNPIVFKNIGHFQRVMDALMRHLVKRYGSEDMASWKMEVWFGGYTIEGMEPFDGYFHIFRSIYGIVKKYVPQMEVGGCGVFPEAIKDPRLRSRNIWKEWRSQAPRPDFISAMNYAYEADPDGKDLFGYRNCDSRYLLHSVLQLKNELKQADFDDIQLYITEWNLTVSDRNYINDTCFQGAYVIKNVIDVCESVDMLGYFTGTDRVSQHYDSGQLLYGGAGLLNKDSILKPSAFAVDFLNHLLKYTVKKGGHFWMTTDRKGSYHMVCHNMKEMGQYYYMTDEGMLEKENVEDCFKEHNPLHLEIGLDHIDSGEYVIRMYRVNKDSGSILDIWKEIGFHQELLRDDVKYIRRICEPRLAIWNEKVDNNLMVLNLELKANEFALVRICKV</sequence>
<evidence type="ECO:0000256" key="4">
    <source>
        <dbReference type="ARBA" id="ARBA00023125"/>
    </source>
</evidence>
<dbReference type="InterPro" id="IPR014710">
    <property type="entry name" value="RmlC-like_jellyroll"/>
</dbReference>
<dbReference type="InterPro" id="IPR018060">
    <property type="entry name" value="HTH_AraC"/>
</dbReference>
<dbReference type="SUPFAM" id="SSF51182">
    <property type="entry name" value="RmlC-like cupins"/>
    <property type="match status" value="1"/>
</dbReference>
<evidence type="ECO:0000256" key="1">
    <source>
        <dbReference type="ARBA" id="ARBA00008875"/>
    </source>
</evidence>
<feature type="region of interest" description="Disordered" evidence="7">
    <location>
        <begin position="263"/>
        <end position="288"/>
    </location>
</feature>
<dbReference type="InterPro" id="IPR011051">
    <property type="entry name" value="RmlC_Cupin_sf"/>
</dbReference>
<dbReference type="InterPro" id="IPR009057">
    <property type="entry name" value="Homeodomain-like_sf"/>
</dbReference>
<dbReference type="InterPro" id="IPR018062">
    <property type="entry name" value="HTH_AraC-typ_CS"/>
</dbReference>
<dbReference type="EMBL" id="JACHFW010000003">
    <property type="protein sequence ID" value="MBB5264146.1"/>
    <property type="molecule type" value="Genomic_DNA"/>
</dbReference>
<dbReference type="GO" id="GO:0016798">
    <property type="term" value="F:hydrolase activity, acting on glycosyl bonds"/>
    <property type="evidence" value="ECO:0007669"/>
    <property type="project" value="UniProtKB-KW"/>
</dbReference>
<dbReference type="Proteomes" id="UP000543642">
    <property type="component" value="Unassembled WGS sequence"/>
</dbReference>
<comment type="caution">
    <text evidence="9">The sequence shown here is derived from an EMBL/GenBank/DDBJ whole genome shotgun (WGS) entry which is preliminary data.</text>
</comment>
<dbReference type="SUPFAM" id="SSF51011">
    <property type="entry name" value="Glycosyl hydrolase domain"/>
    <property type="match status" value="1"/>
</dbReference>
<evidence type="ECO:0000313" key="9">
    <source>
        <dbReference type="EMBL" id="MBB5264146.1"/>
    </source>
</evidence>
<evidence type="ECO:0000256" key="7">
    <source>
        <dbReference type="SAM" id="MobiDB-lite"/>
    </source>
</evidence>
<dbReference type="Gene3D" id="1.10.10.60">
    <property type="entry name" value="Homeodomain-like"/>
    <property type="match status" value="2"/>
</dbReference>
<dbReference type="Pfam" id="PF12833">
    <property type="entry name" value="HTH_18"/>
    <property type="match status" value="1"/>
</dbReference>
<feature type="domain" description="HTH araC/xylS-type" evidence="8">
    <location>
        <begin position="172"/>
        <end position="270"/>
    </location>
</feature>
<dbReference type="SMART" id="SM00342">
    <property type="entry name" value="HTH_ARAC"/>
    <property type="match status" value="1"/>
</dbReference>
<dbReference type="Pfam" id="PF01229">
    <property type="entry name" value="Glyco_hydro_39"/>
    <property type="match status" value="1"/>
</dbReference>
<dbReference type="GO" id="GO:0003700">
    <property type="term" value="F:DNA-binding transcription factor activity"/>
    <property type="evidence" value="ECO:0007669"/>
    <property type="project" value="InterPro"/>
</dbReference>
<keyword evidence="3" id="KW-0805">Transcription regulation</keyword>
<organism evidence="9 10">
    <name type="scientific">Catenibacillus scindens</name>
    <dbReference type="NCBI Taxonomy" id="673271"/>
    <lineage>
        <taxon>Bacteria</taxon>
        <taxon>Bacillati</taxon>
        <taxon>Bacillota</taxon>
        <taxon>Clostridia</taxon>
        <taxon>Lachnospirales</taxon>
        <taxon>Lachnospiraceae</taxon>
        <taxon>Catenibacillus</taxon>
    </lineage>
</organism>
<proteinExistence type="inferred from homology"/>
<evidence type="ECO:0000256" key="5">
    <source>
        <dbReference type="ARBA" id="ARBA00023163"/>
    </source>
</evidence>
<dbReference type="RefSeq" id="WP_183772559.1">
    <property type="nucleotide sequence ID" value="NZ_JACHFW010000003.1"/>
</dbReference>
<name>A0A7W8M5A3_9FIRM</name>
<keyword evidence="6" id="KW-0326">Glycosidase</keyword>
<dbReference type="SUPFAM" id="SSF46689">
    <property type="entry name" value="Homeodomain-like"/>
    <property type="match status" value="2"/>
</dbReference>
<dbReference type="SUPFAM" id="SSF51445">
    <property type="entry name" value="(Trans)glycosidases"/>
    <property type="match status" value="1"/>
</dbReference>
<evidence type="ECO:0000256" key="2">
    <source>
        <dbReference type="ARBA" id="ARBA00022801"/>
    </source>
</evidence>
<comment type="similarity">
    <text evidence="1">Belongs to the glycosyl hydrolase 39 family.</text>
</comment>
<feature type="compositionally biased region" description="Basic and acidic residues" evidence="7">
    <location>
        <begin position="269"/>
        <end position="288"/>
    </location>
</feature>
<evidence type="ECO:0000256" key="6">
    <source>
        <dbReference type="ARBA" id="ARBA00023295"/>
    </source>
</evidence>
<evidence type="ECO:0000259" key="8">
    <source>
        <dbReference type="PROSITE" id="PS01124"/>
    </source>
</evidence>
<evidence type="ECO:0000256" key="3">
    <source>
        <dbReference type="ARBA" id="ARBA00023015"/>
    </source>
</evidence>
<keyword evidence="5" id="KW-0804">Transcription</keyword>
<gene>
    <name evidence="9" type="ORF">HNP82_001251</name>
</gene>
<dbReference type="AlphaFoldDB" id="A0A7W8M5A3"/>
<dbReference type="PANTHER" id="PTHR43280">
    <property type="entry name" value="ARAC-FAMILY TRANSCRIPTIONAL REGULATOR"/>
    <property type="match status" value="1"/>
</dbReference>
<dbReference type="Gene3D" id="3.20.20.80">
    <property type="entry name" value="Glycosidases"/>
    <property type="match status" value="1"/>
</dbReference>
<keyword evidence="2" id="KW-0378">Hydrolase</keyword>
<dbReference type="Gene3D" id="2.60.40.1500">
    <property type="entry name" value="Glycosyl hydrolase domain, family 39"/>
    <property type="match status" value="1"/>
</dbReference>
<dbReference type="InterPro" id="IPR017853">
    <property type="entry name" value="GH"/>
</dbReference>
<evidence type="ECO:0000313" key="10">
    <source>
        <dbReference type="Proteomes" id="UP000543642"/>
    </source>
</evidence>
<dbReference type="Gene3D" id="2.60.120.10">
    <property type="entry name" value="Jelly Rolls"/>
    <property type="match status" value="1"/>
</dbReference>